<keyword evidence="2 10" id="KW-1003">Cell membrane</keyword>
<dbReference type="PRINTS" id="PR01806">
    <property type="entry name" value="VIRFACTRMVIN"/>
</dbReference>
<accession>A0A8J6TL52</accession>
<evidence type="ECO:0000256" key="2">
    <source>
        <dbReference type="ARBA" id="ARBA00022475"/>
    </source>
</evidence>
<keyword evidence="5 10" id="KW-0573">Peptidoglycan synthesis</keyword>
<evidence type="ECO:0000313" key="12">
    <source>
        <dbReference type="EMBL" id="MBC8359991.1"/>
    </source>
</evidence>
<feature type="transmembrane region" description="Helical" evidence="10">
    <location>
        <begin position="87"/>
        <end position="114"/>
    </location>
</feature>
<dbReference type="GO" id="GO:0071555">
    <property type="term" value="P:cell wall organization"/>
    <property type="evidence" value="ECO:0007669"/>
    <property type="project" value="UniProtKB-UniRule"/>
</dbReference>
<dbReference type="InterPro" id="IPR051050">
    <property type="entry name" value="Lipid_II_flippase_MurJ/MviN"/>
</dbReference>
<dbReference type="PANTHER" id="PTHR47019:SF1">
    <property type="entry name" value="LIPID II FLIPPASE MURJ"/>
    <property type="match status" value="1"/>
</dbReference>
<evidence type="ECO:0000256" key="5">
    <source>
        <dbReference type="ARBA" id="ARBA00022984"/>
    </source>
</evidence>
<dbReference type="GO" id="GO:0009252">
    <property type="term" value="P:peptidoglycan biosynthetic process"/>
    <property type="evidence" value="ECO:0007669"/>
    <property type="project" value="UniProtKB-UniRule"/>
</dbReference>
<dbReference type="InterPro" id="IPR004268">
    <property type="entry name" value="MurJ"/>
</dbReference>
<feature type="transmembrane region" description="Helical" evidence="10">
    <location>
        <begin position="408"/>
        <end position="428"/>
    </location>
</feature>
<evidence type="ECO:0000256" key="4">
    <source>
        <dbReference type="ARBA" id="ARBA00022960"/>
    </source>
</evidence>
<evidence type="ECO:0000256" key="6">
    <source>
        <dbReference type="ARBA" id="ARBA00022989"/>
    </source>
</evidence>
<feature type="transmembrane region" description="Helical" evidence="10">
    <location>
        <begin position="478"/>
        <end position="499"/>
    </location>
</feature>
<comment type="similarity">
    <text evidence="9 10 11">Belongs to the MurJ/MviN family.</text>
</comment>
<dbReference type="GO" id="GO:0015648">
    <property type="term" value="F:lipid-linked peptidoglycan transporter activity"/>
    <property type="evidence" value="ECO:0007669"/>
    <property type="project" value="UniProtKB-UniRule"/>
</dbReference>
<feature type="transmembrane region" description="Helical" evidence="10">
    <location>
        <begin position="6"/>
        <end position="22"/>
    </location>
</feature>
<dbReference type="HAMAP" id="MF_02078">
    <property type="entry name" value="MurJ_MviN"/>
    <property type="match status" value="1"/>
</dbReference>
<evidence type="ECO:0000256" key="1">
    <source>
        <dbReference type="ARBA" id="ARBA00004651"/>
    </source>
</evidence>
<dbReference type="Proteomes" id="UP000603434">
    <property type="component" value="Unassembled WGS sequence"/>
</dbReference>
<organism evidence="12 13">
    <name type="scientific">Candidatus Desulfatibia profunda</name>
    <dbReference type="NCBI Taxonomy" id="2841695"/>
    <lineage>
        <taxon>Bacteria</taxon>
        <taxon>Pseudomonadati</taxon>
        <taxon>Thermodesulfobacteriota</taxon>
        <taxon>Desulfobacteria</taxon>
        <taxon>Desulfobacterales</taxon>
        <taxon>Desulfobacterales incertae sedis</taxon>
        <taxon>Candidatus Desulfatibia</taxon>
    </lineage>
</organism>
<keyword evidence="7 10" id="KW-0472">Membrane</keyword>
<name>A0A8J6TL52_9BACT</name>
<feature type="transmembrane region" description="Helical" evidence="10">
    <location>
        <begin position="29"/>
        <end position="49"/>
    </location>
</feature>
<dbReference type="CDD" id="cd13123">
    <property type="entry name" value="MATE_MurJ_like"/>
    <property type="match status" value="1"/>
</dbReference>
<dbReference type="Pfam" id="PF03023">
    <property type="entry name" value="MurJ"/>
    <property type="match status" value="1"/>
</dbReference>
<feature type="transmembrane region" description="Helical" evidence="10">
    <location>
        <begin position="440"/>
        <end position="458"/>
    </location>
</feature>
<gene>
    <name evidence="10 12" type="primary">murJ</name>
    <name evidence="12" type="ORF">H8E23_01150</name>
</gene>
<keyword evidence="10 11" id="KW-0813">Transport</keyword>
<sequence>MYKKVGLASVIMMASVFLSRLTGLVREQVIAYIGGIGGGVDAYQVAFIIPEILNHIVASGFLSVTFIPIFSNYLVRNQEEEGWRVFSLIFTGFGSLMLVLITIACVFAGEFIKLFAPGLDDPILMERAIKMTRIIMPAQFFFFSGGLFMAVQFAKEKFLIPALSPLLYNLGIICGGVLLGTRIGMEGFSWGVLAGAFIGNFLVQLWGAKKVGMRFTMAFDFRHPELLTYLRVTLPLMIGLTMTFSTEFLFRFFGSYLPRGNIASLNYGLRTMFMLVGFFGQAVGVASFPFMARLAAENKIPEMNRLMNDTLRYLSLVVPFSVLIMVLRQETVVILFQRGRFDATATALTSQVLVFLMIGAFAFAAQTIVVRGYYAIQNTFFPALYGTVAVLLSIPVFIAGMLKMGTGGVALAISLSAIFQVVLLYVLWNKKSENKDSHRVYRFYLGMILLSMPLGLLLEWFKVTILSGFDSATFGGSLAVSILTALVFVVVLISAGYVLDIQEIRKIWNRILEKIKKYSGYGV</sequence>
<evidence type="ECO:0000313" key="13">
    <source>
        <dbReference type="Proteomes" id="UP000603434"/>
    </source>
</evidence>
<feature type="transmembrane region" description="Helical" evidence="10">
    <location>
        <begin position="190"/>
        <end position="208"/>
    </location>
</feature>
<feature type="transmembrane region" description="Helical" evidence="10">
    <location>
        <begin position="382"/>
        <end position="402"/>
    </location>
</feature>
<evidence type="ECO:0000256" key="3">
    <source>
        <dbReference type="ARBA" id="ARBA00022692"/>
    </source>
</evidence>
<proteinExistence type="inferred from homology"/>
<evidence type="ECO:0000256" key="7">
    <source>
        <dbReference type="ARBA" id="ARBA00023136"/>
    </source>
</evidence>
<feature type="transmembrane region" description="Helical" evidence="10">
    <location>
        <begin position="166"/>
        <end position="184"/>
    </location>
</feature>
<dbReference type="NCBIfam" id="TIGR01695">
    <property type="entry name" value="murJ_mviN"/>
    <property type="match status" value="1"/>
</dbReference>
<dbReference type="PANTHER" id="PTHR47019">
    <property type="entry name" value="LIPID II FLIPPASE MURJ"/>
    <property type="match status" value="1"/>
</dbReference>
<dbReference type="PIRSF" id="PIRSF002869">
    <property type="entry name" value="MviN"/>
    <property type="match status" value="1"/>
</dbReference>
<dbReference type="AlphaFoldDB" id="A0A8J6TL52"/>
<reference evidence="12 13" key="1">
    <citation type="submission" date="2020-08" db="EMBL/GenBank/DDBJ databases">
        <title>Bridging the membrane lipid divide: bacteria of the FCB group superphylum have the potential to synthesize archaeal ether lipids.</title>
        <authorList>
            <person name="Villanueva L."/>
            <person name="Von Meijenfeldt F.A.B."/>
            <person name="Westbye A.B."/>
            <person name="Yadav S."/>
            <person name="Hopmans E.C."/>
            <person name="Dutilh B.E."/>
            <person name="Sinninghe Damste J.S."/>
        </authorList>
    </citation>
    <scope>NUCLEOTIDE SEQUENCE [LARGE SCALE GENOMIC DNA]</scope>
    <source>
        <strain evidence="12">NIOZ-UU30</strain>
    </source>
</reference>
<feature type="transmembrane region" description="Helical" evidence="10">
    <location>
        <begin position="313"/>
        <end position="336"/>
    </location>
</feature>
<protein>
    <recommendedName>
        <fullName evidence="10">Probable lipid II flippase MurJ</fullName>
    </recommendedName>
</protein>
<feature type="transmembrane region" description="Helical" evidence="10">
    <location>
        <begin position="348"/>
        <end position="370"/>
    </location>
</feature>
<keyword evidence="3 10" id="KW-0812">Transmembrane</keyword>
<evidence type="ECO:0000256" key="10">
    <source>
        <dbReference type="HAMAP-Rule" id="MF_02078"/>
    </source>
</evidence>
<feature type="transmembrane region" description="Helical" evidence="10">
    <location>
        <begin position="229"/>
        <end position="253"/>
    </location>
</feature>
<evidence type="ECO:0000256" key="8">
    <source>
        <dbReference type="ARBA" id="ARBA00060041"/>
    </source>
</evidence>
<keyword evidence="10 11" id="KW-0961">Cell wall biogenesis/degradation</keyword>
<feature type="transmembrane region" description="Helical" evidence="10">
    <location>
        <begin position="134"/>
        <end position="154"/>
    </location>
</feature>
<feature type="transmembrane region" description="Helical" evidence="10">
    <location>
        <begin position="55"/>
        <end position="75"/>
    </location>
</feature>
<dbReference type="EMBL" id="JACNJH010000053">
    <property type="protein sequence ID" value="MBC8359991.1"/>
    <property type="molecule type" value="Genomic_DNA"/>
</dbReference>
<comment type="subcellular location">
    <subcellularLocation>
        <location evidence="1 10">Cell membrane</location>
        <topology evidence="1 10">Multi-pass membrane protein</topology>
    </subcellularLocation>
</comment>
<evidence type="ECO:0000256" key="9">
    <source>
        <dbReference type="ARBA" id="ARBA00061532"/>
    </source>
</evidence>
<dbReference type="GO" id="GO:0008360">
    <property type="term" value="P:regulation of cell shape"/>
    <property type="evidence" value="ECO:0007669"/>
    <property type="project" value="UniProtKB-UniRule"/>
</dbReference>
<feature type="transmembrane region" description="Helical" evidence="10">
    <location>
        <begin position="273"/>
        <end position="292"/>
    </location>
</feature>
<dbReference type="GO" id="GO:0005886">
    <property type="term" value="C:plasma membrane"/>
    <property type="evidence" value="ECO:0007669"/>
    <property type="project" value="UniProtKB-SubCell"/>
</dbReference>
<dbReference type="GO" id="GO:0034204">
    <property type="term" value="P:lipid translocation"/>
    <property type="evidence" value="ECO:0007669"/>
    <property type="project" value="TreeGrafter"/>
</dbReference>
<comment type="pathway">
    <text evidence="10">Cell wall biogenesis; peptidoglycan biosynthesis.</text>
</comment>
<dbReference type="UniPathway" id="UPA00219"/>
<comment type="function">
    <text evidence="8 10 11">Involved in peptidoglycan biosynthesis. Transports lipid-linked peptidoglycan precursors from the inner to the outer leaflet of the cytoplasmic membrane.</text>
</comment>
<keyword evidence="4 10" id="KW-0133">Cell shape</keyword>
<keyword evidence="6 10" id="KW-1133">Transmembrane helix</keyword>
<evidence type="ECO:0000256" key="11">
    <source>
        <dbReference type="PIRNR" id="PIRNR002869"/>
    </source>
</evidence>
<comment type="caution">
    <text evidence="12">The sequence shown here is derived from an EMBL/GenBank/DDBJ whole genome shotgun (WGS) entry which is preliminary data.</text>
</comment>